<feature type="chain" id="PRO_5042987106" description="Ricin B lectin domain-containing protein" evidence="2">
    <location>
        <begin position="24"/>
        <end position="588"/>
    </location>
</feature>
<proteinExistence type="predicted"/>
<dbReference type="InterPro" id="IPR011050">
    <property type="entry name" value="Pectin_lyase_fold/virulence"/>
</dbReference>
<dbReference type="InterPro" id="IPR012334">
    <property type="entry name" value="Pectin_lyas_fold"/>
</dbReference>
<evidence type="ECO:0000259" key="3">
    <source>
        <dbReference type="SMART" id="SM00458"/>
    </source>
</evidence>
<dbReference type="SMART" id="SM00458">
    <property type="entry name" value="RICIN"/>
    <property type="match status" value="1"/>
</dbReference>
<dbReference type="Pfam" id="PF14200">
    <property type="entry name" value="RicinB_lectin_2"/>
    <property type="match status" value="2"/>
</dbReference>
<gene>
    <name evidence="4" type="ORF">MARGE09_P0700</name>
</gene>
<dbReference type="Proteomes" id="UP001320119">
    <property type="component" value="Chromosome"/>
</dbReference>
<dbReference type="Gene3D" id="2.160.20.10">
    <property type="entry name" value="Single-stranded right-handed beta-helix, Pectin lyase-like"/>
    <property type="match status" value="1"/>
</dbReference>
<evidence type="ECO:0000256" key="1">
    <source>
        <dbReference type="SAM" id="MobiDB-lite"/>
    </source>
</evidence>
<name>A0AAN1WFD3_9GAMM</name>
<dbReference type="RefSeq" id="WP_236985997.1">
    <property type="nucleotide sequence ID" value="NZ_AP023086.1"/>
</dbReference>
<feature type="region of interest" description="Disordered" evidence="1">
    <location>
        <begin position="43"/>
        <end position="63"/>
    </location>
</feature>
<dbReference type="CDD" id="cd00161">
    <property type="entry name" value="beta-trefoil_Ricin-like"/>
    <property type="match status" value="1"/>
</dbReference>
<evidence type="ECO:0000313" key="5">
    <source>
        <dbReference type="Proteomes" id="UP001320119"/>
    </source>
</evidence>
<keyword evidence="5" id="KW-1185">Reference proteome</keyword>
<reference evidence="4 5" key="1">
    <citation type="journal article" date="2022" name="IScience">
        <title>An ultrasensitive nanofiber-based assay for enzymatic hydrolysis and deep-sea microbial degradation of cellulose.</title>
        <authorList>
            <person name="Tsudome M."/>
            <person name="Tachioka M."/>
            <person name="Miyazaki M."/>
            <person name="Uchimura K."/>
            <person name="Tsuda M."/>
            <person name="Takaki Y."/>
            <person name="Deguchi S."/>
        </authorList>
    </citation>
    <scope>NUCLEOTIDE SEQUENCE [LARGE SCALE GENOMIC DNA]</scope>
    <source>
        <strain evidence="4 5">GE09</strain>
    </source>
</reference>
<dbReference type="SUPFAM" id="SSF51126">
    <property type="entry name" value="Pectin lyase-like"/>
    <property type="match status" value="1"/>
</dbReference>
<dbReference type="EMBL" id="AP023086">
    <property type="protein sequence ID" value="BCD96500.1"/>
    <property type="molecule type" value="Genomic_DNA"/>
</dbReference>
<dbReference type="PROSITE" id="PS51257">
    <property type="entry name" value="PROKAR_LIPOPROTEIN"/>
    <property type="match status" value="1"/>
</dbReference>
<dbReference type="Gene3D" id="2.80.10.50">
    <property type="match status" value="1"/>
</dbReference>
<feature type="signal peptide" evidence="2">
    <location>
        <begin position="1"/>
        <end position="23"/>
    </location>
</feature>
<sequence>MKPVRILACTSLVTLLTACVGEAPDDAAMSSLAMESSSLISSSSAPTAASSTPSVDSSSSSSLPASSAATSSSVVSSSSAAPVPSATPVAMNTNRWYVLANRANGLAFDIAEVSEEAGAALTQWNRTDGENQQFRFVDSGDNYYRMVARHSGLALDLYEFLTDEGADIVQWEDLDGENQQFHILDLGNGYHQLSNRLSNKVLAPEFNSDVAGTRITQYTRSAELAQQWQLIDFAAYTPAPTPNPDTGNPGECGAGTAKARVTGQPGNYQMNGRNFGDDYSGAIIAALGELSSGRTQQERVTIMASGDVGDTRINLQSNTIFEVCGTINTTPNNRGAITIWGSRTENVSIPYLKMTGNPAFAILIADTHNLHLGQIDLRLSGGAGIRFDNRGTTTNVTIDSIYVEGTSGHGVETWNVDGLDIGTVVARDTGYAGLLLNNSRNANIGTVDGINTGVGTGYATLRFANTNGRVNNQYPTNIYVDKLISRGGGRGLFCVSQSGGVEINNIDLANNGNNSALIENCYNVTINSGTVNGGGEFRISARSEFDNSRDLTFTNLNVSNTSVRESPCADNSNWVNLTVTGGNRNICD</sequence>
<dbReference type="SUPFAM" id="SSF50370">
    <property type="entry name" value="Ricin B-like lectins"/>
    <property type="match status" value="1"/>
</dbReference>
<feature type="domain" description="Ricin B lectin" evidence="3">
    <location>
        <begin position="95"/>
        <end position="231"/>
    </location>
</feature>
<dbReference type="KEGG" id="marq:MARGE09_P0700"/>
<dbReference type="PROSITE" id="PS50231">
    <property type="entry name" value="RICIN_B_LECTIN"/>
    <property type="match status" value="1"/>
</dbReference>
<evidence type="ECO:0000313" key="4">
    <source>
        <dbReference type="EMBL" id="BCD96500.1"/>
    </source>
</evidence>
<protein>
    <recommendedName>
        <fullName evidence="3">Ricin B lectin domain-containing protein</fullName>
    </recommendedName>
</protein>
<dbReference type="InterPro" id="IPR035992">
    <property type="entry name" value="Ricin_B-like_lectins"/>
</dbReference>
<dbReference type="AlphaFoldDB" id="A0AAN1WFD3"/>
<evidence type="ECO:0000256" key="2">
    <source>
        <dbReference type="SAM" id="SignalP"/>
    </source>
</evidence>
<organism evidence="4 5">
    <name type="scientific">Marinagarivorans cellulosilyticus</name>
    <dbReference type="NCBI Taxonomy" id="2721545"/>
    <lineage>
        <taxon>Bacteria</taxon>
        <taxon>Pseudomonadati</taxon>
        <taxon>Pseudomonadota</taxon>
        <taxon>Gammaproteobacteria</taxon>
        <taxon>Cellvibrionales</taxon>
        <taxon>Cellvibrionaceae</taxon>
        <taxon>Marinagarivorans</taxon>
    </lineage>
</organism>
<accession>A0AAN1WFD3</accession>
<keyword evidence="2" id="KW-0732">Signal</keyword>
<dbReference type="InterPro" id="IPR000772">
    <property type="entry name" value="Ricin_B_lectin"/>
</dbReference>